<keyword evidence="1 4" id="KW-0489">Methyltransferase</keyword>
<dbReference type="GO" id="GO:0008168">
    <property type="term" value="F:methyltransferase activity"/>
    <property type="evidence" value="ECO:0007669"/>
    <property type="project" value="UniProtKB-KW"/>
</dbReference>
<dbReference type="Pfam" id="PF13649">
    <property type="entry name" value="Methyltransf_25"/>
    <property type="match status" value="1"/>
</dbReference>
<evidence type="ECO:0000256" key="1">
    <source>
        <dbReference type="ARBA" id="ARBA00022603"/>
    </source>
</evidence>
<keyword evidence="2 4" id="KW-0808">Transferase</keyword>
<evidence type="ECO:0000259" key="3">
    <source>
        <dbReference type="Pfam" id="PF13649"/>
    </source>
</evidence>
<dbReference type="RefSeq" id="WP_378019015.1">
    <property type="nucleotide sequence ID" value="NZ_JBHSKG010000001.1"/>
</dbReference>
<dbReference type="EMBL" id="JBHSKG010000001">
    <property type="protein sequence ID" value="MFC5136778.1"/>
    <property type="molecule type" value="Genomic_DNA"/>
</dbReference>
<dbReference type="CDD" id="cd02440">
    <property type="entry name" value="AdoMet_MTases"/>
    <property type="match status" value="1"/>
</dbReference>
<evidence type="ECO:0000313" key="5">
    <source>
        <dbReference type="Proteomes" id="UP001596175"/>
    </source>
</evidence>
<dbReference type="SUPFAM" id="SSF53335">
    <property type="entry name" value="S-adenosyl-L-methionine-dependent methyltransferases"/>
    <property type="match status" value="1"/>
</dbReference>
<dbReference type="Proteomes" id="UP001596175">
    <property type="component" value="Unassembled WGS sequence"/>
</dbReference>
<dbReference type="Gene3D" id="3.40.50.150">
    <property type="entry name" value="Vaccinia Virus protein VP39"/>
    <property type="match status" value="1"/>
</dbReference>
<organism evidence="4 5">
    <name type="scientific">Actinomycetospora rhizophila</name>
    <dbReference type="NCBI Taxonomy" id="1416876"/>
    <lineage>
        <taxon>Bacteria</taxon>
        <taxon>Bacillati</taxon>
        <taxon>Actinomycetota</taxon>
        <taxon>Actinomycetes</taxon>
        <taxon>Pseudonocardiales</taxon>
        <taxon>Pseudonocardiaceae</taxon>
        <taxon>Actinomycetospora</taxon>
    </lineage>
</organism>
<keyword evidence="5" id="KW-1185">Reference proteome</keyword>
<name>A0ABV9Z5I5_9PSEU</name>
<feature type="domain" description="Methyltransferase" evidence="3">
    <location>
        <begin position="43"/>
        <end position="132"/>
    </location>
</feature>
<dbReference type="PANTHER" id="PTHR43861">
    <property type="entry name" value="TRANS-ACONITATE 2-METHYLTRANSFERASE-RELATED"/>
    <property type="match status" value="1"/>
</dbReference>
<accession>A0ABV9Z5I5</accession>
<dbReference type="PANTHER" id="PTHR43861:SF1">
    <property type="entry name" value="TRANS-ACONITATE 2-METHYLTRANSFERASE"/>
    <property type="match status" value="1"/>
</dbReference>
<dbReference type="GO" id="GO:0032259">
    <property type="term" value="P:methylation"/>
    <property type="evidence" value="ECO:0007669"/>
    <property type="project" value="UniProtKB-KW"/>
</dbReference>
<dbReference type="InterPro" id="IPR029063">
    <property type="entry name" value="SAM-dependent_MTases_sf"/>
</dbReference>
<evidence type="ECO:0000256" key="2">
    <source>
        <dbReference type="ARBA" id="ARBA00022679"/>
    </source>
</evidence>
<evidence type="ECO:0000313" key="4">
    <source>
        <dbReference type="EMBL" id="MFC5136778.1"/>
    </source>
</evidence>
<gene>
    <name evidence="4" type="ORF">ACFPK1_00910</name>
</gene>
<sequence length="201" mass="21364">MPAMSLARRYDALNAALFWSSGGSRRVRQRLPDTLEVEHGHHVLDLGAGTGQMTALLLEAGASVVAVDGMPSMLEGARRRAPAATLVEGDVLDADVGGDFDRVVLSFVLHNFDAEARVRLLRRAASALAVGGRVGVLDWALPPGRRRAALWRRVLAVIEPSPTVSDLLDGALETDIARAGLRAVRHEPVAGGRGQVLVLTT</sequence>
<dbReference type="InterPro" id="IPR041698">
    <property type="entry name" value="Methyltransf_25"/>
</dbReference>
<protein>
    <submittedName>
        <fullName evidence="4">Class I SAM-dependent methyltransferase</fullName>
        <ecNumber evidence="4">2.1.1.-</ecNumber>
    </submittedName>
</protein>
<comment type="caution">
    <text evidence="4">The sequence shown here is derived from an EMBL/GenBank/DDBJ whole genome shotgun (WGS) entry which is preliminary data.</text>
</comment>
<dbReference type="EC" id="2.1.1.-" evidence="4"/>
<proteinExistence type="predicted"/>
<reference evidence="5" key="1">
    <citation type="journal article" date="2019" name="Int. J. Syst. Evol. Microbiol.">
        <title>The Global Catalogue of Microorganisms (GCM) 10K type strain sequencing project: providing services to taxonomists for standard genome sequencing and annotation.</title>
        <authorList>
            <consortium name="The Broad Institute Genomics Platform"/>
            <consortium name="The Broad Institute Genome Sequencing Center for Infectious Disease"/>
            <person name="Wu L."/>
            <person name="Ma J."/>
        </authorList>
    </citation>
    <scope>NUCLEOTIDE SEQUENCE [LARGE SCALE GENOMIC DNA]</scope>
    <source>
        <strain evidence="5">XZYJ18</strain>
    </source>
</reference>